<dbReference type="GO" id="GO:0046872">
    <property type="term" value="F:metal ion binding"/>
    <property type="evidence" value="ECO:0007669"/>
    <property type="project" value="UniProtKB-KW"/>
</dbReference>
<evidence type="ECO:0000256" key="2">
    <source>
        <dbReference type="ARBA" id="ARBA00022448"/>
    </source>
</evidence>
<evidence type="ECO:0000256" key="4">
    <source>
        <dbReference type="ARBA" id="ARBA00022764"/>
    </source>
</evidence>
<feature type="domain" description="Blue (type 1) copper" evidence="9">
    <location>
        <begin position="336"/>
        <end position="415"/>
    </location>
</feature>
<proteinExistence type="predicted"/>
<reference evidence="10 11" key="1">
    <citation type="journal article" date="2014" name="Int. J. Syst. Evol. Microbiol.">
        <title>Complete genome sequence of Corynebacterium casei LMG S-19264T (=DSM 44701T), isolated from a smear-ripened cheese.</title>
        <authorList>
            <consortium name="US DOE Joint Genome Institute (JGI-PGF)"/>
            <person name="Walter F."/>
            <person name="Albersmeier A."/>
            <person name="Kalinowski J."/>
            <person name="Ruckert C."/>
        </authorList>
    </citation>
    <scope>NUCLEOTIDE SEQUENCE [LARGE SCALE GENOMIC DNA]</scope>
    <source>
        <strain evidence="10 11">CGMCC 4.7215</strain>
    </source>
</reference>
<evidence type="ECO:0000256" key="5">
    <source>
        <dbReference type="ARBA" id="ARBA00022982"/>
    </source>
</evidence>
<dbReference type="InterPro" id="IPR028871">
    <property type="entry name" value="BlueCu_1_BS"/>
</dbReference>
<dbReference type="EMBL" id="JBHSZQ010000002">
    <property type="protein sequence ID" value="MFC7124912.1"/>
    <property type="molecule type" value="Genomic_DNA"/>
</dbReference>
<dbReference type="InterPro" id="IPR000923">
    <property type="entry name" value="BlueCu_1"/>
</dbReference>
<dbReference type="PROSITE" id="PS00196">
    <property type="entry name" value="COPPER_BLUE"/>
    <property type="match status" value="1"/>
</dbReference>
<keyword evidence="6 7" id="KW-0186">Copper</keyword>
<dbReference type="GO" id="GO:0042597">
    <property type="term" value="C:periplasmic space"/>
    <property type="evidence" value="ECO:0007669"/>
    <property type="project" value="UniProtKB-SubCell"/>
</dbReference>
<dbReference type="PRINTS" id="PR00155">
    <property type="entry name" value="AMICYANIN"/>
</dbReference>
<evidence type="ECO:0000313" key="10">
    <source>
        <dbReference type="EMBL" id="MFC7124912.1"/>
    </source>
</evidence>
<feature type="binding site" evidence="7">
    <location>
        <position position="365"/>
    </location>
    <ligand>
        <name>Cu cation</name>
        <dbReference type="ChEBI" id="CHEBI:23378"/>
    </ligand>
</feature>
<feature type="compositionally biased region" description="Low complexity" evidence="8">
    <location>
        <begin position="45"/>
        <end position="57"/>
    </location>
</feature>
<evidence type="ECO:0000256" key="1">
    <source>
        <dbReference type="ARBA" id="ARBA00004418"/>
    </source>
</evidence>
<protein>
    <submittedName>
        <fullName evidence="10">Plastocyanin/azurin family copper-binding protein</fullName>
    </submittedName>
</protein>
<feature type="binding site" evidence="7">
    <location>
        <position position="403"/>
    </location>
    <ligand>
        <name>Cu cation</name>
        <dbReference type="ChEBI" id="CHEBI:23378"/>
    </ligand>
</feature>
<evidence type="ECO:0000313" key="11">
    <source>
        <dbReference type="Proteomes" id="UP001596414"/>
    </source>
</evidence>
<evidence type="ECO:0000256" key="8">
    <source>
        <dbReference type="SAM" id="MobiDB-lite"/>
    </source>
</evidence>
<accession>A0ABD5X1T7</accession>
<dbReference type="InterPro" id="IPR002386">
    <property type="entry name" value="Amicyanin/Pseudoazurin"/>
</dbReference>
<evidence type="ECO:0000259" key="9">
    <source>
        <dbReference type="Pfam" id="PF00127"/>
    </source>
</evidence>
<dbReference type="Proteomes" id="UP001596414">
    <property type="component" value="Unassembled WGS sequence"/>
</dbReference>
<sequence length="415" mass="44701">MDGDERGVSRSTNSTRRTFLASGTIAMAAIAGCLSNSDEGDQETVEPTQTATATETPKQTEKSDDSTETPAKETPKIPEESIIEQFNALGFEAGADYESGQYGVILYSTSEYSTVKTEIDDLRGNFSGYDSHKMTVVKEHEELAAIATVWSAKDTANTAKGYFAEVDGVFDMVAGPLTDGDTDDDNSGIPTATITEHLDTLGFTAGEDYKPKQYGVIVYSDSPVDEIEAEAEGFRGDVERYDSHVKTTVTQRNEWTAVVSFWTTAEAADIAEGFLVGFPGVSVVVTGPLDGSESTQRETDTGVEAFLSDIPNYDDDIVSLDGEPVLTGDATEIGVDGTFVFEPPAVRIEAGTTVEWEWVGGEVPHSVTHVDEAFDSGVLVGDGKTWSYTFENPGVYKYCCTPHQSQNQKGVVFVE</sequence>
<evidence type="ECO:0000256" key="3">
    <source>
        <dbReference type="ARBA" id="ARBA00022723"/>
    </source>
</evidence>
<dbReference type="RefSeq" id="WP_267638314.1">
    <property type="nucleotide sequence ID" value="NZ_JAODIY010000013.1"/>
</dbReference>
<feature type="region of interest" description="Disordered" evidence="8">
    <location>
        <begin position="36"/>
        <end position="79"/>
    </location>
</feature>
<comment type="caution">
    <text evidence="10">The sequence shown here is derived from an EMBL/GenBank/DDBJ whole genome shotgun (WGS) entry which is preliminary data.</text>
</comment>
<dbReference type="InterPro" id="IPR008972">
    <property type="entry name" value="Cupredoxin"/>
</dbReference>
<evidence type="ECO:0000256" key="6">
    <source>
        <dbReference type="ARBA" id="ARBA00023008"/>
    </source>
</evidence>
<keyword evidence="4" id="KW-0574">Periplasm</keyword>
<dbReference type="SUPFAM" id="SSF49503">
    <property type="entry name" value="Cupredoxins"/>
    <property type="match status" value="1"/>
</dbReference>
<gene>
    <name evidence="10" type="ORF">ACFQJ7_02510</name>
</gene>
<dbReference type="PROSITE" id="PS51257">
    <property type="entry name" value="PROKAR_LIPOPROTEIN"/>
    <property type="match status" value="1"/>
</dbReference>
<comment type="cofactor">
    <cofactor evidence="7">
        <name>Cu cation</name>
        <dbReference type="ChEBI" id="CHEBI:23378"/>
    </cofactor>
    <text evidence="7">Binds 1 copper ion per subunit.</text>
</comment>
<name>A0ABD5X1T7_9EURY</name>
<comment type="subcellular location">
    <subcellularLocation>
        <location evidence="1">Periplasm</location>
    </subcellularLocation>
</comment>
<keyword evidence="3 7" id="KW-0479">Metal-binding</keyword>
<evidence type="ECO:0000256" key="7">
    <source>
        <dbReference type="PIRSR" id="PIRSR602386-1"/>
    </source>
</evidence>
<dbReference type="Gene3D" id="2.60.40.420">
    <property type="entry name" value="Cupredoxins - blue copper proteins"/>
    <property type="match status" value="1"/>
</dbReference>
<keyword evidence="5" id="KW-0249">Electron transport</keyword>
<dbReference type="AlphaFoldDB" id="A0ABD5X1T7"/>
<feature type="binding site" evidence="7">
    <location>
        <position position="400"/>
    </location>
    <ligand>
        <name>Cu cation</name>
        <dbReference type="ChEBI" id="CHEBI:23378"/>
    </ligand>
</feature>
<dbReference type="Pfam" id="PF00127">
    <property type="entry name" value="Copper-bind"/>
    <property type="match status" value="1"/>
</dbReference>
<feature type="compositionally biased region" description="Basic and acidic residues" evidence="8">
    <location>
        <begin position="58"/>
        <end position="79"/>
    </location>
</feature>
<keyword evidence="2" id="KW-0813">Transport</keyword>
<organism evidence="10 11">
    <name type="scientific">Halovenus rubra</name>
    <dbReference type="NCBI Taxonomy" id="869890"/>
    <lineage>
        <taxon>Archaea</taxon>
        <taxon>Methanobacteriati</taxon>
        <taxon>Methanobacteriota</taxon>
        <taxon>Stenosarchaea group</taxon>
        <taxon>Halobacteria</taxon>
        <taxon>Halobacteriales</taxon>
        <taxon>Haloarculaceae</taxon>
        <taxon>Halovenus</taxon>
    </lineage>
</organism>